<organism evidence="3 4">
    <name type="scientific">Pyxidicoccus fallax</name>
    <dbReference type="NCBI Taxonomy" id="394095"/>
    <lineage>
        <taxon>Bacteria</taxon>
        <taxon>Pseudomonadati</taxon>
        <taxon>Myxococcota</taxon>
        <taxon>Myxococcia</taxon>
        <taxon>Myxococcales</taxon>
        <taxon>Cystobacterineae</taxon>
        <taxon>Myxococcaceae</taxon>
        <taxon>Pyxidicoccus</taxon>
    </lineage>
</organism>
<keyword evidence="2" id="KW-0732">Signal</keyword>
<comment type="caution">
    <text evidence="3">The sequence shown here is derived from an EMBL/GenBank/DDBJ whole genome shotgun (WGS) entry which is preliminary data.</text>
</comment>
<dbReference type="RefSeq" id="WP_169351106.1">
    <property type="nucleotide sequence ID" value="NZ_JABBJJ010000367.1"/>
</dbReference>
<evidence type="ECO:0008006" key="5">
    <source>
        <dbReference type="Google" id="ProtNLM"/>
    </source>
</evidence>
<protein>
    <recommendedName>
        <fullName evidence="5">Lipoprotein</fullName>
    </recommendedName>
</protein>
<feature type="region of interest" description="Disordered" evidence="1">
    <location>
        <begin position="18"/>
        <end position="47"/>
    </location>
</feature>
<evidence type="ECO:0000313" key="4">
    <source>
        <dbReference type="Proteomes" id="UP000518300"/>
    </source>
</evidence>
<name>A0A848LWB3_9BACT</name>
<evidence type="ECO:0000313" key="3">
    <source>
        <dbReference type="EMBL" id="NMO21939.1"/>
    </source>
</evidence>
<keyword evidence="4" id="KW-1185">Reference proteome</keyword>
<evidence type="ECO:0000256" key="1">
    <source>
        <dbReference type="SAM" id="MobiDB-lite"/>
    </source>
</evidence>
<accession>A0A848LWB3</accession>
<feature type="chain" id="PRO_5032298222" description="Lipoprotein" evidence="2">
    <location>
        <begin position="23"/>
        <end position="101"/>
    </location>
</feature>
<evidence type="ECO:0000256" key="2">
    <source>
        <dbReference type="SAM" id="SignalP"/>
    </source>
</evidence>
<reference evidence="3 4" key="1">
    <citation type="submission" date="2020-04" db="EMBL/GenBank/DDBJ databases">
        <title>Draft genome of Pyxidicoccus fallax type strain.</title>
        <authorList>
            <person name="Whitworth D.E."/>
        </authorList>
    </citation>
    <scope>NUCLEOTIDE SEQUENCE [LARGE SCALE GENOMIC DNA]</scope>
    <source>
        <strain evidence="3 4">DSM 14698</strain>
    </source>
</reference>
<gene>
    <name evidence="3" type="ORF">HG543_44865</name>
</gene>
<proteinExistence type="predicted"/>
<dbReference type="Proteomes" id="UP000518300">
    <property type="component" value="Unassembled WGS sequence"/>
</dbReference>
<dbReference type="AlphaFoldDB" id="A0A848LWB3"/>
<dbReference type="EMBL" id="JABBJJ010000367">
    <property type="protein sequence ID" value="NMO21939.1"/>
    <property type="molecule type" value="Genomic_DNA"/>
</dbReference>
<sequence>MKNAVRLLAVLLLAACGPSAQPESPPPADPTQDTASLTTGPRDEALIPPCDTVRIDCPYGGSVGCRASDSICILGRTNCSVVCDSQEFFCPGTSDFNCPIY</sequence>
<feature type="signal peptide" evidence="2">
    <location>
        <begin position="1"/>
        <end position="22"/>
    </location>
</feature>